<sequence>MRNKIAFLSFFIIAFFTGCAKQPEIYDYSNFLNSKPRSILVVMPTNESIEVKGPAAVLSQAIMPLSEAGYYVFPVALVNDTFKNNGVYEASDIANISISKLREIFGADAALYINIEKYGSSYAILNSSTTVQANARLIDLKTSQQIWEKRVIVSENSSSGNQGILGMLITAAVSQIANTVSDAGYNLSSYANAMLFATNCNDCILFGPYSPKYGQDKQLSK</sequence>
<dbReference type="Proteomes" id="UP000476338">
    <property type="component" value="Unassembled WGS sequence"/>
</dbReference>
<dbReference type="Pfam" id="PF05643">
    <property type="entry name" value="GNA1162-like"/>
    <property type="match status" value="1"/>
</dbReference>
<dbReference type="Gene3D" id="3.40.50.10610">
    <property type="entry name" value="ABC-type transport auxiliary lipoprotein component"/>
    <property type="match status" value="1"/>
</dbReference>
<dbReference type="InterPro" id="IPR008517">
    <property type="entry name" value="GNA1162-like"/>
</dbReference>
<organism evidence="2 3">
    <name type="scientific">Campylobacter portucalensis</name>
    <dbReference type="NCBI Taxonomy" id="2608384"/>
    <lineage>
        <taxon>Bacteria</taxon>
        <taxon>Pseudomonadati</taxon>
        <taxon>Campylobacterota</taxon>
        <taxon>Epsilonproteobacteria</taxon>
        <taxon>Campylobacterales</taxon>
        <taxon>Campylobacteraceae</taxon>
        <taxon>Campylobacter</taxon>
    </lineage>
</organism>
<evidence type="ECO:0000313" key="2">
    <source>
        <dbReference type="EMBL" id="MSN96690.1"/>
    </source>
</evidence>
<reference evidence="2 3" key="1">
    <citation type="submission" date="2019-09" db="EMBL/GenBank/DDBJ databases">
        <authorList>
            <person name="Silva M."/>
            <person name="Pereira G."/>
            <person name="Lopes-Da-Costa L."/>
            <person name="Silva E."/>
        </authorList>
    </citation>
    <scope>NUCLEOTIDE SEQUENCE [LARGE SCALE GENOMIC DNA]</scope>
    <source>
        <strain evidence="2 3">FMV-PI01</strain>
    </source>
</reference>
<feature type="chain" id="PRO_5027038107" description="Lipoprotein" evidence="1">
    <location>
        <begin position="21"/>
        <end position="221"/>
    </location>
</feature>
<proteinExistence type="predicted"/>
<dbReference type="AlphaFoldDB" id="A0A6L5WHM8"/>
<evidence type="ECO:0000313" key="3">
    <source>
        <dbReference type="Proteomes" id="UP000476338"/>
    </source>
</evidence>
<evidence type="ECO:0008006" key="4">
    <source>
        <dbReference type="Google" id="ProtNLM"/>
    </source>
</evidence>
<dbReference type="EMBL" id="VWSJ01000023">
    <property type="protein sequence ID" value="MSN96690.1"/>
    <property type="molecule type" value="Genomic_DNA"/>
</dbReference>
<reference evidence="2 3" key="2">
    <citation type="submission" date="2020-03" db="EMBL/GenBank/DDBJ databases">
        <title>Campylobacter portucalensis sp. nov., a new species of Campylobacter isolated from the reproductive tract of bulls.</title>
        <authorList>
            <person name="Silva M.F."/>
            <person name="Pereira G."/>
            <person name="Carneiro C."/>
            <person name="Hemphill A."/>
            <person name="Mateus L."/>
            <person name="Lopes-Da-Costa L."/>
            <person name="Silva E."/>
        </authorList>
    </citation>
    <scope>NUCLEOTIDE SEQUENCE [LARGE SCALE GENOMIC DNA]</scope>
    <source>
        <strain evidence="2 3">FMV-PI01</strain>
    </source>
</reference>
<feature type="signal peptide" evidence="1">
    <location>
        <begin position="1"/>
        <end position="20"/>
    </location>
</feature>
<protein>
    <recommendedName>
        <fullName evidence="4">Lipoprotein</fullName>
    </recommendedName>
</protein>
<keyword evidence="3" id="KW-1185">Reference proteome</keyword>
<name>A0A6L5WHM8_9BACT</name>
<evidence type="ECO:0000256" key="1">
    <source>
        <dbReference type="SAM" id="SignalP"/>
    </source>
</evidence>
<gene>
    <name evidence="2" type="ORF">F1B92_05870</name>
</gene>
<keyword evidence="1" id="KW-0732">Signal</keyword>
<comment type="caution">
    <text evidence="2">The sequence shown here is derived from an EMBL/GenBank/DDBJ whole genome shotgun (WGS) entry which is preliminary data.</text>
</comment>
<dbReference type="RefSeq" id="WP_154570957.1">
    <property type="nucleotide sequence ID" value="NZ_VWSJ01000023.1"/>
</dbReference>
<accession>A0A6L5WHM8</accession>
<dbReference type="PROSITE" id="PS51257">
    <property type="entry name" value="PROKAR_LIPOPROTEIN"/>
    <property type="match status" value="1"/>
</dbReference>